<evidence type="ECO:0000313" key="2">
    <source>
        <dbReference type="Proteomes" id="UP000287394"/>
    </source>
</evidence>
<dbReference type="InterPro" id="IPR010982">
    <property type="entry name" value="Lambda_DNA-bd_dom_sf"/>
</dbReference>
<name>A0A9N7L1I0_9BACT</name>
<dbReference type="GO" id="GO:0003677">
    <property type="term" value="F:DNA binding"/>
    <property type="evidence" value="ECO:0007669"/>
    <property type="project" value="InterPro"/>
</dbReference>
<keyword evidence="2" id="KW-1185">Reference proteome</keyword>
<protein>
    <submittedName>
        <fullName evidence="1">Uncharacterized protein</fullName>
    </submittedName>
</protein>
<dbReference type="KEGG" id="ccot:CCAX7_12440"/>
<dbReference type="EMBL" id="AP025739">
    <property type="protein sequence ID" value="BDI29193.1"/>
    <property type="molecule type" value="Genomic_DNA"/>
</dbReference>
<dbReference type="CDD" id="cd00093">
    <property type="entry name" value="HTH_XRE"/>
    <property type="match status" value="1"/>
</dbReference>
<proteinExistence type="predicted"/>
<dbReference type="AlphaFoldDB" id="A0A9N7L1I0"/>
<dbReference type="InterPro" id="IPR001387">
    <property type="entry name" value="Cro/C1-type_HTH"/>
</dbReference>
<dbReference type="Proteomes" id="UP000287394">
    <property type="component" value="Chromosome"/>
</dbReference>
<gene>
    <name evidence="1" type="ORF">CCAX7_12440</name>
</gene>
<dbReference type="SUPFAM" id="SSF47413">
    <property type="entry name" value="lambda repressor-like DNA-binding domains"/>
    <property type="match status" value="1"/>
</dbReference>
<evidence type="ECO:0000313" key="1">
    <source>
        <dbReference type="EMBL" id="BDI29193.1"/>
    </source>
</evidence>
<reference evidence="1 2" key="1">
    <citation type="journal article" date="2019" name="Int. J. Syst. Evol. Microbiol.">
        <title>Capsulimonas corticalis gen. nov., sp. nov., an aerobic capsulated bacterium, of a novel bacterial order, Capsulimonadales ord. nov., of the class Armatimonadia of the phylum Armatimonadetes.</title>
        <authorList>
            <person name="Li J."/>
            <person name="Kudo C."/>
            <person name="Tonouchi A."/>
        </authorList>
    </citation>
    <scope>NUCLEOTIDE SEQUENCE [LARGE SCALE GENOMIC DNA]</scope>
    <source>
        <strain evidence="1 2">AX-7</strain>
    </source>
</reference>
<organism evidence="1 2">
    <name type="scientific">Capsulimonas corticalis</name>
    <dbReference type="NCBI Taxonomy" id="2219043"/>
    <lineage>
        <taxon>Bacteria</taxon>
        <taxon>Bacillati</taxon>
        <taxon>Armatimonadota</taxon>
        <taxon>Armatimonadia</taxon>
        <taxon>Capsulimonadales</taxon>
        <taxon>Capsulimonadaceae</taxon>
        <taxon>Capsulimonas</taxon>
    </lineage>
</organism>
<accession>A0A9N7L1I0</accession>
<dbReference type="Gene3D" id="1.10.260.40">
    <property type="entry name" value="lambda repressor-like DNA-binding domains"/>
    <property type="match status" value="1"/>
</dbReference>
<sequence>MIAFHLLREVTIMPRGARLKTEDGKMNLVGPRVRQRRIALGLTHDAVCARVQISTGSRWEIDHRDLWKIEAQRRACTDIEVVELARALEIDVEWLLEYN</sequence>